<evidence type="ECO:0000313" key="3">
    <source>
        <dbReference type="Proteomes" id="UP000323565"/>
    </source>
</evidence>
<keyword evidence="2" id="KW-0614">Plasmid</keyword>
<name>A0ABX5ZDP6_9MICO</name>
<feature type="region of interest" description="Disordered" evidence="1">
    <location>
        <begin position="1"/>
        <end position="29"/>
    </location>
</feature>
<keyword evidence="3" id="KW-1185">Reference proteome</keyword>
<accession>A0ABX5ZDP6</accession>
<dbReference type="EMBL" id="CP043032">
    <property type="protein sequence ID" value="QEH94823.1"/>
    <property type="molecule type" value="Genomic_DNA"/>
</dbReference>
<evidence type="ECO:0000313" key="2">
    <source>
        <dbReference type="EMBL" id="QEH94823.1"/>
    </source>
</evidence>
<proteinExistence type="predicted"/>
<dbReference type="Proteomes" id="UP000323565">
    <property type="component" value="Plasmid unnamed"/>
</dbReference>
<evidence type="ECO:0000256" key="1">
    <source>
        <dbReference type="SAM" id="MobiDB-lite"/>
    </source>
</evidence>
<geneLocation type="plasmid" evidence="2 3">
    <name>unnamed</name>
</geneLocation>
<reference evidence="2 3" key="1">
    <citation type="submission" date="2019-08" db="EMBL/GenBank/DDBJ databases">
        <title>Dermacoccus abyssi strain HZAU 226, whole genome Nanopore sequencing project.</title>
        <authorList>
            <person name="Guo A."/>
            <person name="Zhang X."/>
            <person name="Ruan Y."/>
            <person name="Liu W."/>
            <person name="Chen Q."/>
            <person name="Gu L."/>
        </authorList>
    </citation>
    <scope>NUCLEOTIDE SEQUENCE [LARGE SCALE GENOMIC DNA]</scope>
    <source>
        <strain evidence="2 3">HZAU 226</strain>
        <plasmid evidence="2 3">unnamed</plasmid>
    </source>
</reference>
<gene>
    <name evidence="2" type="ORF">FV141_14465</name>
</gene>
<sequence>MVQVDLAKVPPHTPPPQRRDARDDDPNPTYLEVETYGHVQRYPIEVWRVSNGDTYAIVTDVKNNTSLANAQVRVIEAIQSRWGALTRVIEYWPDGFIDRHYRQVHSQSGGGGLAPNYQELDACGLYLKPPR</sequence>
<organism evidence="2 3">
    <name type="scientific">Dermacoccus abyssi</name>
    <dbReference type="NCBI Taxonomy" id="322596"/>
    <lineage>
        <taxon>Bacteria</taxon>
        <taxon>Bacillati</taxon>
        <taxon>Actinomycetota</taxon>
        <taxon>Actinomycetes</taxon>
        <taxon>Micrococcales</taxon>
        <taxon>Dermacoccaceae</taxon>
        <taxon>Dermacoccus</taxon>
    </lineage>
</organism>
<protein>
    <submittedName>
        <fullName evidence="2">Uncharacterized protein</fullName>
    </submittedName>
</protein>